<protein>
    <submittedName>
        <fullName evidence="2">Uncharacterized protein</fullName>
    </submittedName>
</protein>
<dbReference type="EMBL" id="PYDT01000007">
    <property type="protein sequence ID" value="THU56426.1"/>
    <property type="molecule type" value="Genomic_DNA"/>
</dbReference>
<gene>
    <name evidence="2" type="ORF">C4D60_Mb11t17130</name>
</gene>
<evidence type="ECO:0000313" key="2">
    <source>
        <dbReference type="EMBL" id="THU56426.1"/>
    </source>
</evidence>
<organism evidence="2 3">
    <name type="scientific">Musa balbisiana</name>
    <name type="common">Banana</name>
    <dbReference type="NCBI Taxonomy" id="52838"/>
    <lineage>
        <taxon>Eukaryota</taxon>
        <taxon>Viridiplantae</taxon>
        <taxon>Streptophyta</taxon>
        <taxon>Embryophyta</taxon>
        <taxon>Tracheophyta</taxon>
        <taxon>Spermatophyta</taxon>
        <taxon>Magnoliopsida</taxon>
        <taxon>Liliopsida</taxon>
        <taxon>Zingiberales</taxon>
        <taxon>Musaceae</taxon>
        <taxon>Musa</taxon>
    </lineage>
</organism>
<keyword evidence="3" id="KW-1185">Reference proteome</keyword>
<feature type="region of interest" description="Disordered" evidence="1">
    <location>
        <begin position="1"/>
        <end position="29"/>
    </location>
</feature>
<dbReference type="Proteomes" id="UP000317650">
    <property type="component" value="Chromosome 11"/>
</dbReference>
<sequence>MEEDEEEKEKEEKKRKNGNGGRVPQNHVGSVRWATKRQAAMDGNVQQRKREKVVIPNCNSILFKQPDCPGLGTVNFAWYKTEPNQAKLPSLHQCWLGIQMVINPQISSGSKYCID</sequence>
<evidence type="ECO:0000256" key="1">
    <source>
        <dbReference type="SAM" id="MobiDB-lite"/>
    </source>
</evidence>
<name>A0A4V4H5K9_MUSBA</name>
<reference evidence="2 3" key="1">
    <citation type="journal article" date="2019" name="Nat. Plants">
        <title>Genome sequencing of Musa balbisiana reveals subgenome evolution and function divergence in polyploid bananas.</title>
        <authorList>
            <person name="Yao X."/>
        </authorList>
    </citation>
    <scope>NUCLEOTIDE SEQUENCE [LARGE SCALE GENOMIC DNA]</scope>
    <source>
        <strain evidence="3">cv. DH-PKW</strain>
        <tissue evidence="2">Leaves</tissue>
    </source>
</reference>
<proteinExistence type="predicted"/>
<accession>A0A4V4H5K9</accession>
<evidence type="ECO:0000313" key="3">
    <source>
        <dbReference type="Proteomes" id="UP000317650"/>
    </source>
</evidence>
<dbReference type="AlphaFoldDB" id="A0A4V4H5K9"/>
<comment type="caution">
    <text evidence="2">The sequence shown here is derived from an EMBL/GenBank/DDBJ whole genome shotgun (WGS) entry which is preliminary data.</text>
</comment>